<sequence length="220" mass="23216">MPAGALLAAIEHIRPHWLEKEFRHSVLAFGAGALLSAVALVLVPEGIKHQAVIPAALWFVAGGFGFMLLDIILKKANTPASQLAAMLADFIPESVALGAAFSADPNTAILLAGIIALQNLPEGFNAYRELNPSGGSKWRLIISFSAMALLGPAAGLVGHVWLQQQPVIVSAMMLFAAGGILYSVFQDMAPQVKLARHWGPPMGTVLGFMLGMAGFMLAHQ</sequence>
<evidence type="ECO:0000313" key="6">
    <source>
        <dbReference type="EMBL" id="GAA0557846.1"/>
    </source>
</evidence>
<name>A0ABP3P0K5_9GAMM</name>
<dbReference type="InterPro" id="IPR003689">
    <property type="entry name" value="ZIP"/>
</dbReference>
<feature type="transmembrane region" description="Helical" evidence="5">
    <location>
        <begin position="197"/>
        <end position="218"/>
    </location>
</feature>
<feature type="transmembrane region" description="Helical" evidence="5">
    <location>
        <begin position="138"/>
        <end position="161"/>
    </location>
</feature>
<evidence type="ECO:0000256" key="2">
    <source>
        <dbReference type="ARBA" id="ARBA00022692"/>
    </source>
</evidence>
<feature type="transmembrane region" description="Helical" evidence="5">
    <location>
        <begin position="94"/>
        <end position="117"/>
    </location>
</feature>
<evidence type="ECO:0000256" key="3">
    <source>
        <dbReference type="ARBA" id="ARBA00022989"/>
    </source>
</evidence>
<protein>
    <submittedName>
        <fullName evidence="6">Divalent cation transporter</fullName>
    </submittedName>
</protein>
<evidence type="ECO:0000313" key="7">
    <source>
        <dbReference type="Proteomes" id="UP001501169"/>
    </source>
</evidence>
<keyword evidence="7" id="KW-1185">Reference proteome</keyword>
<keyword evidence="3 5" id="KW-1133">Transmembrane helix</keyword>
<feature type="transmembrane region" description="Helical" evidence="5">
    <location>
        <begin position="25"/>
        <end position="43"/>
    </location>
</feature>
<feature type="transmembrane region" description="Helical" evidence="5">
    <location>
        <begin position="55"/>
        <end position="74"/>
    </location>
</feature>
<dbReference type="Pfam" id="PF02535">
    <property type="entry name" value="Zip"/>
    <property type="match status" value="1"/>
</dbReference>
<dbReference type="Proteomes" id="UP001501169">
    <property type="component" value="Unassembled WGS sequence"/>
</dbReference>
<keyword evidence="4 5" id="KW-0472">Membrane</keyword>
<accession>A0ABP3P0K5</accession>
<proteinExistence type="predicted"/>
<comment type="subcellular location">
    <subcellularLocation>
        <location evidence="1">Membrane</location>
        <topology evidence="1">Multi-pass membrane protein</topology>
    </subcellularLocation>
</comment>
<evidence type="ECO:0000256" key="1">
    <source>
        <dbReference type="ARBA" id="ARBA00004141"/>
    </source>
</evidence>
<reference evidence="7" key="1">
    <citation type="journal article" date="2019" name="Int. J. Syst. Evol. Microbiol.">
        <title>The Global Catalogue of Microorganisms (GCM) 10K type strain sequencing project: providing services to taxonomists for standard genome sequencing and annotation.</title>
        <authorList>
            <consortium name="The Broad Institute Genomics Platform"/>
            <consortium name="The Broad Institute Genome Sequencing Center for Infectious Disease"/>
            <person name="Wu L."/>
            <person name="Ma J."/>
        </authorList>
    </citation>
    <scope>NUCLEOTIDE SEQUENCE [LARGE SCALE GENOMIC DNA]</scope>
    <source>
        <strain evidence="7">JCM 14331</strain>
    </source>
</reference>
<gene>
    <name evidence="6" type="ORF">GCM10009098_27240</name>
</gene>
<dbReference type="RefSeq" id="WP_226767575.1">
    <property type="nucleotide sequence ID" value="NZ_BAAAEO010000004.1"/>
</dbReference>
<organism evidence="6 7">
    <name type="scientific">Rheinheimera aquimaris</name>
    <dbReference type="NCBI Taxonomy" id="412437"/>
    <lineage>
        <taxon>Bacteria</taxon>
        <taxon>Pseudomonadati</taxon>
        <taxon>Pseudomonadota</taxon>
        <taxon>Gammaproteobacteria</taxon>
        <taxon>Chromatiales</taxon>
        <taxon>Chromatiaceae</taxon>
        <taxon>Rheinheimera</taxon>
    </lineage>
</organism>
<keyword evidence="2 5" id="KW-0812">Transmembrane</keyword>
<dbReference type="EMBL" id="BAAAEO010000004">
    <property type="protein sequence ID" value="GAA0557846.1"/>
    <property type="molecule type" value="Genomic_DNA"/>
</dbReference>
<evidence type="ECO:0000256" key="4">
    <source>
        <dbReference type="ARBA" id="ARBA00023136"/>
    </source>
</evidence>
<comment type="caution">
    <text evidence="6">The sequence shown here is derived from an EMBL/GenBank/DDBJ whole genome shotgun (WGS) entry which is preliminary data.</text>
</comment>
<feature type="transmembrane region" description="Helical" evidence="5">
    <location>
        <begin position="167"/>
        <end position="185"/>
    </location>
</feature>
<evidence type="ECO:0000256" key="5">
    <source>
        <dbReference type="SAM" id="Phobius"/>
    </source>
</evidence>